<dbReference type="PANTHER" id="PTHR43875:SF15">
    <property type="entry name" value="TREHALOSE IMPORT ATP-BINDING PROTEIN SUGC"/>
    <property type="match status" value="1"/>
</dbReference>
<dbReference type="Proteomes" id="UP000429644">
    <property type="component" value="Unassembled WGS sequence"/>
</dbReference>
<dbReference type="InterPro" id="IPR027417">
    <property type="entry name" value="P-loop_NTPase"/>
</dbReference>
<dbReference type="PANTHER" id="PTHR43875">
    <property type="entry name" value="MALTODEXTRIN IMPORT ATP-BINDING PROTEIN MSMX"/>
    <property type="match status" value="1"/>
</dbReference>
<evidence type="ECO:0000256" key="3">
    <source>
        <dbReference type="ARBA" id="ARBA00023136"/>
    </source>
</evidence>
<dbReference type="Gene3D" id="3.40.50.300">
    <property type="entry name" value="P-loop containing nucleotide triphosphate hydrolases"/>
    <property type="match status" value="1"/>
</dbReference>
<gene>
    <name evidence="5" type="ORF">GB882_17595</name>
</gene>
<dbReference type="GO" id="GO:0055052">
    <property type="term" value="C:ATP-binding cassette (ABC) transporter complex, substrate-binding subunit-containing"/>
    <property type="evidence" value="ECO:0007669"/>
    <property type="project" value="TreeGrafter"/>
</dbReference>
<dbReference type="SUPFAM" id="SSF52540">
    <property type="entry name" value="P-loop containing nucleoside triphosphate hydrolases"/>
    <property type="match status" value="1"/>
</dbReference>
<evidence type="ECO:0000256" key="2">
    <source>
        <dbReference type="ARBA" id="ARBA00022967"/>
    </source>
</evidence>
<dbReference type="InterPro" id="IPR047641">
    <property type="entry name" value="ABC_transpr_MalK/UgpC-like"/>
</dbReference>
<dbReference type="PROSITE" id="PS50893">
    <property type="entry name" value="ABC_TRANSPORTER_2"/>
    <property type="match status" value="1"/>
</dbReference>
<feature type="non-terminal residue" evidence="5">
    <location>
        <position position="1"/>
    </location>
</feature>
<keyword evidence="6" id="KW-1185">Reference proteome</keyword>
<comment type="caution">
    <text evidence="5">The sequence shown here is derived from an EMBL/GenBank/DDBJ whole genome shotgun (WGS) entry which is preliminary data.</text>
</comment>
<accession>A0A7J9V0T1</accession>
<protein>
    <submittedName>
        <fullName evidence="5">ATP-binding cassette domain-containing protein</fullName>
    </submittedName>
</protein>
<evidence type="ECO:0000256" key="1">
    <source>
        <dbReference type="ARBA" id="ARBA00022475"/>
    </source>
</evidence>
<name>A0A7J9V0T1_9MICO</name>
<dbReference type="InterPro" id="IPR017871">
    <property type="entry name" value="ABC_transporter-like_CS"/>
</dbReference>
<dbReference type="GO" id="GO:0022857">
    <property type="term" value="F:transmembrane transporter activity"/>
    <property type="evidence" value="ECO:0007669"/>
    <property type="project" value="InterPro"/>
</dbReference>
<dbReference type="Pfam" id="PF00005">
    <property type="entry name" value="ABC_tran"/>
    <property type="match status" value="1"/>
</dbReference>
<dbReference type="SUPFAM" id="SSF50331">
    <property type="entry name" value="MOP-like"/>
    <property type="match status" value="1"/>
</dbReference>
<keyword evidence="5" id="KW-0547">Nucleotide-binding</keyword>
<dbReference type="AlphaFoldDB" id="A0A7J9V0T1"/>
<dbReference type="InterPro" id="IPR013611">
    <property type="entry name" value="Transp-assoc_OB_typ2"/>
</dbReference>
<dbReference type="PROSITE" id="PS00211">
    <property type="entry name" value="ABC_TRANSPORTER_1"/>
    <property type="match status" value="1"/>
</dbReference>
<evidence type="ECO:0000313" key="6">
    <source>
        <dbReference type="Proteomes" id="UP000429644"/>
    </source>
</evidence>
<dbReference type="InterPro" id="IPR008995">
    <property type="entry name" value="Mo/tungstate-bd_C_term_dom"/>
</dbReference>
<evidence type="ECO:0000259" key="4">
    <source>
        <dbReference type="PROSITE" id="PS50893"/>
    </source>
</evidence>
<dbReference type="EMBL" id="WHPD01003780">
    <property type="protein sequence ID" value="MPV90489.1"/>
    <property type="molecule type" value="Genomic_DNA"/>
</dbReference>
<feature type="domain" description="ABC transporter" evidence="4">
    <location>
        <begin position="2"/>
        <end position="193"/>
    </location>
</feature>
<dbReference type="GO" id="GO:0005524">
    <property type="term" value="F:ATP binding"/>
    <property type="evidence" value="ECO:0007669"/>
    <property type="project" value="UniProtKB-KW"/>
</dbReference>
<reference evidence="5 6" key="1">
    <citation type="submission" date="2019-10" db="EMBL/GenBank/DDBJ databases">
        <title>Georgenia wutianyii sp. nov. and Georgenia yuyongxinii sp. nov. isolated from plateau pika (Ochotona curzoniae) in the Qinghai-Tibet plateau of China.</title>
        <authorList>
            <person name="Tian Z."/>
        </authorList>
    </citation>
    <scope>NUCLEOTIDE SEQUENCE [LARGE SCALE GENOMIC DNA]</scope>
    <source>
        <strain evidence="5 6">JCM 15130</strain>
    </source>
</reference>
<evidence type="ECO:0000313" key="5">
    <source>
        <dbReference type="EMBL" id="MPV90489.1"/>
    </source>
</evidence>
<sequence length="335" mass="37147">MLAGLEAPDAGRIRIGDRTVFDREERVKLPPDKRDIGMVFQTYALWPHLTVRQNIAYPLKVRRRKRELADGWVERVAALVDCGSLLDRFPGQLSGGQQQRVALARGLVARPGLVLMDEPMSNLDAKLRDQVRTELHELHRRLGFTAVFVTHDQAEAFALGDRMAIMRSGRIEQLDTPEGVFGAPQTEYVADFIGMSNRLILQRNGRFWTTHGVDVVGFDGGPHAESTSLAYRLRPDHLAVLPRDCEPAPDLTAMRAEVLDVQYGGGHIDVVLAADGDRLAARLPADMSTSWLRSSVPHAVVQVAFRAEDGRAYTLRPDSEDPADIDYPALEEVAG</sequence>
<dbReference type="InterPro" id="IPR003439">
    <property type="entry name" value="ABC_transporter-like_ATP-bd"/>
</dbReference>
<dbReference type="Pfam" id="PF08402">
    <property type="entry name" value="TOBE_2"/>
    <property type="match status" value="1"/>
</dbReference>
<proteinExistence type="predicted"/>
<keyword evidence="5" id="KW-0067">ATP-binding</keyword>
<keyword evidence="1" id="KW-1003">Cell membrane</keyword>
<keyword evidence="2" id="KW-1278">Translocase</keyword>
<keyword evidence="3" id="KW-0472">Membrane</keyword>
<dbReference type="GO" id="GO:0016887">
    <property type="term" value="F:ATP hydrolysis activity"/>
    <property type="evidence" value="ECO:0007669"/>
    <property type="project" value="InterPro"/>
</dbReference>
<organism evidence="5 6">
    <name type="scientific">Georgenia ruanii</name>
    <dbReference type="NCBI Taxonomy" id="348442"/>
    <lineage>
        <taxon>Bacteria</taxon>
        <taxon>Bacillati</taxon>
        <taxon>Actinomycetota</taxon>
        <taxon>Actinomycetes</taxon>
        <taxon>Micrococcales</taxon>
        <taxon>Bogoriellaceae</taxon>
        <taxon>Georgenia</taxon>
    </lineage>
</organism>